<feature type="domain" description="HTH tetR-type" evidence="5">
    <location>
        <begin position="15"/>
        <end position="75"/>
    </location>
</feature>
<evidence type="ECO:0000256" key="1">
    <source>
        <dbReference type="ARBA" id="ARBA00023015"/>
    </source>
</evidence>
<dbReference type="Gene3D" id="1.10.357.10">
    <property type="entry name" value="Tetracycline Repressor, domain 2"/>
    <property type="match status" value="1"/>
</dbReference>
<evidence type="ECO:0000256" key="3">
    <source>
        <dbReference type="ARBA" id="ARBA00023163"/>
    </source>
</evidence>
<evidence type="ECO:0000259" key="5">
    <source>
        <dbReference type="PROSITE" id="PS50977"/>
    </source>
</evidence>
<evidence type="ECO:0000256" key="2">
    <source>
        <dbReference type="ARBA" id="ARBA00023125"/>
    </source>
</evidence>
<evidence type="ECO:0000313" key="7">
    <source>
        <dbReference type="Proteomes" id="UP000063699"/>
    </source>
</evidence>
<keyword evidence="3" id="KW-0804">Transcription</keyword>
<dbReference type="KEGG" id="kphy:AOZ06_17510"/>
<dbReference type="InterPro" id="IPR050109">
    <property type="entry name" value="HTH-type_TetR-like_transc_reg"/>
</dbReference>
<keyword evidence="7" id="KW-1185">Reference proteome</keyword>
<reference evidence="6 7" key="1">
    <citation type="submission" date="2015-07" db="EMBL/GenBank/DDBJ databases">
        <title>Genome sequencing of Kibdelosporangium phytohabitans.</title>
        <authorList>
            <person name="Qin S."/>
            <person name="Xing K."/>
        </authorList>
    </citation>
    <scope>NUCLEOTIDE SEQUENCE [LARGE SCALE GENOMIC DNA]</scope>
    <source>
        <strain evidence="6 7">KLBMP1111</strain>
    </source>
</reference>
<dbReference type="STRING" id="860235.AOZ06_17510"/>
<proteinExistence type="predicted"/>
<feature type="DNA-binding region" description="H-T-H motif" evidence="4">
    <location>
        <begin position="38"/>
        <end position="57"/>
    </location>
</feature>
<dbReference type="InterPro" id="IPR001647">
    <property type="entry name" value="HTH_TetR"/>
</dbReference>
<organism evidence="6 7">
    <name type="scientific">Kibdelosporangium phytohabitans</name>
    <dbReference type="NCBI Taxonomy" id="860235"/>
    <lineage>
        <taxon>Bacteria</taxon>
        <taxon>Bacillati</taxon>
        <taxon>Actinomycetota</taxon>
        <taxon>Actinomycetes</taxon>
        <taxon>Pseudonocardiales</taxon>
        <taxon>Pseudonocardiaceae</taxon>
        <taxon>Kibdelosporangium</taxon>
    </lineage>
</organism>
<name>A0A0N9HYV4_9PSEU</name>
<sequence>MSQETFRPPQQARSRDTLRKVLKAAEKVLATGGIEEFTVAAVADHAGMSVGTIYRRFENKEQLLHAVKAEMLDQLETAVTQALAEAEPSLKGVTTAFTEAVAHTFGEHNKIFPELLSGQRAEGVELGLRSLAKIQDALVEAAEPYREGVHEEALRFAARSITGSCVHRAATCQVWPDGLTWTAWADETAEMALAYLTSPRI</sequence>
<dbReference type="Proteomes" id="UP000063699">
    <property type="component" value="Chromosome"/>
</dbReference>
<dbReference type="PANTHER" id="PTHR30055">
    <property type="entry name" value="HTH-TYPE TRANSCRIPTIONAL REGULATOR RUTR"/>
    <property type="match status" value="1"/>
</dbReference>
<keyword evidence="1" id="KW-0805">Transcription regulation</keyword>
<dbReference type="SUPFAM" id="SSF46689">
    <property type="entry name" value="Homeodomain-like"/>
    <property type="match status" value="1"/>
</dbReference>
<gene>
    <name evidence="6" type="ORF">AOZ06_17510</name>
</gene>
<accession>A0A0N9HYV4</accession>
<dbReference type="GO" id="GO:0003700">
    <property type="term" value="F:DNA-binding transcription factor activity"/>
    <property type="evidence" value="ECO:0007669"/>
    <property type="project" value="TreeGrafter"/>
</dbReference>
<dbReference type="InterPro" id="IPR009057">
    <property type="entry name" value="Homeodomain-like_sf"/>
</dbReference>
<dbReference type="GO" id="GO:0000976">
    <property type="term" value="F:transcription cis-regulatory region binding"/>
    <property type="evidence" value="ECO:0007669"/>
    <property type="project" value="TreeGrafter"/>
</dbReference>
<dbReference type="AlphaFoldDB" id="A0A0N9HYV4"/>
<dbReference type="EMBL" id="CP012752">
    <property type="protein sequence ID" value="ALG08472.1"/>
    <property type="molecule type" value="Genomic_DNA"/>
</dbReference>
<evidence type="ECO:0000256" key="4">
    <source>
        <dbReference type="PROSITE-ProRule" id="PRU00335"/>
    </source>
</evidence>
<evidence type="ECO:0000313" key="6">
    <source>
        <dbReference type="EMBL" id="ALG08472.1"/>
    </source>
</evidence>
<dbReference type="PROSITE" id="PS50977">
    <property type="entry name" value="HTH_TETR_2"/>
    <property type="match status" value="1"/>
</dbReference>
<dbReference type="PRINTS" id="PR00455">
    <property type="entry name" value="HTHTETR"/>
</dbReference>
<dbReference type="PANTHER" id="PTHR30055:SF234">
    <property type="entry name" value="HTH-TYPE TRANSCRIPTIONAL REGULATOR BETI"/>
    <property type="match status" value="1"/>
</dbReference>
<protein>
    <submittedName>
        <fullName evidence="6">TetR family transcriptional regulator</fullName>
    </submittedName>
</protein>
<keyword evidence="2 4" id="KW-0238">DNA-binding</keyword>
<dbReference type="Pfam" id="PF00440">
    <property type="entry name" value="TetR_N"/>
    <property type="match status" value="1"/>
</dbReference>